<sequence length="185" mass="21530">MRLENLIQTCIDRGTFNSDSRNEMLRTKLWSGLSDIDLRNASRYKYDTIGDFEELRRELRTIELDLRTSAFASGTATGNKKQSQISQIGISDTDSSLNTILKKLEDMDKRMIEVEKEVKRSRGNSRPFTHNESNGQSGPRSYTNTENRGRNFRSFGTGRFRNNTQRGNYYRGYRQYRRTNEDLNG</sequence>
<proteinExistence type="predicted"/>
<evidence type="ECO:0000256" key="1">
    <source>
        <dbReference type="SAM" id="MobiDB-lite"/>
    </source>
</evidence>
<dbReference type="EMBL" id="JH816210">
    <property type="protein sequence ID" value="EKC21268.1"/>
    <property type="molecule type" value="Genomic_DNA"/>
</dbReference>
<protein>
    <submittedName>
        <fullName evidence="2">Uncharacterized protein</fullName>
    </submittedName>
</protein>
<dbReference type="AlphaFoldDB" id="K1PI70"/>
<feature type="compositionally biased region" description="Low complexity" evidence="1">
    <location>
        <begin position="161"/>
        <end position="173"/>
    </location>
</feature>
<organism evidence="2">
    <name type="scientific">Magallana gigas</name>
    <name type="common">Pacific oyster</name>
    <name type="synonym">Crassostrea gigas</name>
    <dbReference type="NCBI Taxonomy" id="29159"/>
    <lineage>
        <taxon>Eukaryota</taxon>
        <taxon>Metazoa</taxon>
        <taxon>Spiralia</taxon>
        <taxon>Lophotrochozoa</taxon>
        <taxon>Mollusca</taxon>
        <taxon>Bivalvia</taxon>
        <taxon>Autobranchia</taxon>
        <taxon>Pteriomorphia</taxon>
        <taxon>Ostreida</taxon>
        <taxon>Ostreoidea</taxon>
        <taxon>Ostreidae</taxon>
        <taxon>Magallana</taxon>
    </lineage>
</organism>
<feature type="region of interest" description="Disordered" evidence="1">
    <location>
        <begin position="117"/>
        <end position="185"/>
    </location>
</feature>
<feature type="compositionally biased region" description="Polar residues" evidence="1">
    <location>
        <begin position="124"/>
        <end position="146"/>
    </location>
</feature>
<evidence type="ECO:0000313" key="2">
    <source>
        <dbReference type="EMBL" id="EKC21268.1"/>
    </source>
</evidence>
<accession>K1PI70</accession>
<gene>
    <name evidence="2" type="ORF">CGI_10004254</name>
</gene>
<reference evidence="2" key="1">
    <citation type="journal article" date="2012" name="Nature">
        <title>The oyster genome reveals stress adaptation and complexity of shell formation.</title>
        <authorList>
            <person name="Zhang G."/>
            <person name="Fang X."/>
            <person name="Guo X."/>
            <person name="Li L."/>
            <person name="Luo R."/>
            <person name="Xu F."/>
            <person name="Yang P."/>
            <person name="Zhang L."/>
            <person name="Wang X."/>
            <person name="Qi H."/>
            <person name="Xiong Z."/>
            <person name="Que H."/>
            <person name="Xie Y."/>
            <person name="Holland P.W."/>
            <person name="Paps J."/>
            <person name="Zhu Y."/>
            <person name="Wu F."/>
            <person name="Chen Y."/>
            <person name="Wang J."/>
            <person name="Peng C."/>
            <person name="Meng J."/>
            <person name="Yang L."/>
            <person name="Liu J."/>
            <person name="Wen B."/>
            <person name="Zhang N."/>
            <person name="Huang Z."/>
            <person name="Zhu Q."/>
            <person name="Feng Y."/>
            <person name="Mount A."/>
            <person name="Hedgecock D."/>
            <person name="Xu Z."/>
            <person name="Liu Y."/>
            <person name="Domazet-Loso T."/>
            <person name="Du Y."/>
            <person name="Sun X."/>
            <person name="Zhang S."/>
            <person name="Liu B."/>
            <person name="Cheng P."/>
            <person name="Jiang X."/>
            <person name="Li J."/>
            <person name="Fan D."/>
            <person name="Wang W."/>
            <person name="Fu W."/>
            <person name="Wang T."/>
            <person name="Wang B."/>
            <person name="Zhang J."/>
            <person name="Peng Z."/>
            <person name="Li Y."/>
            <person name="Li N."/>
            <person name="Wang J."/>
            <person name="Chen M."/>
            <person name="He Y."/>
            <person name="Tan F."/>
            <person name="Song X."/>
            <person name="Zheng Q."/>
            <person name="Huang R."/>
            <person name="Yang H."/>
            <person name="Du X."/>
            <person name="Chen L."/>
            <person name="Yang M."/>
            <person name="Gaffney P.M."/>
            <person name="Wang S."/>
            <person name="Luo L."/>
            <person name="She Z."/>
            <person name="Ming Y."/>
            <person name="Huang W."/>
            <person name="Zhang S."/>
            <person name="Huang B."/>
            <person name="Zhang Y."/>
            <person name="Qu T."/>
            <person name="Ni P."/>
            <person name="Miao G."/>
            <person name="Wang J."/>
            <person name="Wang Q."/>
            <person name="Steinberg C.E."/>
            <person name="Wang H."/>
            <person name="Li N."/>
            <person name="Qian L."/>
            <person name="Zhang G."/>
            <person name="Li Y."/>
            <person name="Yang H."/>
            <person name="Liu X."/>
            <person name="Wang J."/>
            <person name="Yin Y."/>
            <person name="Wang J."/>
        </authorList>
    </citation>
    <scope>NUCLEOTIDE SEQUENCE [LARGE SCALE GENOMIC DNA]</scope>
    <source>
        <strain evidence="2">05x7-T-G4-1.051#20</strain>
    </source>
</reference>
<name>K1PI70_MAGGI</name>
<dbReference type="HOGENOM" id="CLU_1462697_0_0_1"/>
<dbReference type="InParanoid" id="K1PI70"/>